<organism evidence="8 9">
    <name type="scientific">Bilifractor porci</name>
    <dbReference type="NCBI Taxonomy" id="2606636"/>
    <lineage>
        <taxon>Bacteria</taxon>
        <taxon>Bacillati</taxon>
        <taxon>Bacillota</taxon>
        <taxon>Clostridia</taxon>
        <taxon>Lachnospirales</taxon>
        <taxon>Lachnospiraceae</taxon>
        <taxon>Bilifractor</taxon>
    </lineage>
</organism>
<comment type="caution">
    <text evidence="8">The sequence shown here is derived from an EMBL/GenBank/DDBJ whole genome shotgun (WGS) entry which is preliminary data.</text>
</comment>
<dbReference type="PANTHER" id="PTHR10073">
    <property type="entry name" value="DNA MISMATCH REPAIR PROTEIN MLH, PMS, MUTL"/>
    <property type="match status" value="1"/>
</dbReference>
<feature type="domain" description="MutL C-terminal dimerisation" evidence="6">
    <location>
        <begin position="509"/>
        <end position="650"/>
    </location>
</feature>
<evidence type="ECO:0000256" key="5">
    <source>
        <dbReference type="SAM" id="MobiDB-lite"/>
    </source>
</evidence>
<dbReference type="GO" id="GO:0005524">
    <property type="term" value="F:ATP binding"/>
    <property type="evidence" value="ECO:0007669"/>
    <property type="project" value="InterPro"/>
</dbReference>
<feature type="compositionally biased region" description="Polar residues" evidence="5">
    <location>
        <begin position="404"/>
        <end position="415"/>
    </location>
</feature>
<dbReference type="SMART" id="SM01340">
    <property type="entry name" value="DNA_mis_repair"/>
    <property type="match status" value="1"/>
</dbReference>
<dbReference type="Pfam" id="PF08676">
    <property type="entry name" value="MutL_C"/>
    <property type="match status" value="1"/>
</dbReference>
<evidence type="ECO:0000259" key="6">
    <source>
        <dbReference type="SMART" id="SM00853"/>
    </source>
</evidence>
<dbReference type="NCBIfam" id="TIGR00585">
    <property type="entry name" value="mutl"/>
    <property type="match status" value="1"/>
</dbReference>
<dbReference type="InterPro" id="IPR037198">
    <property type="entry name" value="MutL_C_sf"/>
</dbReference>
<dbReference type="InterPro" id="IPR038973">
    <property type="entry name" value="MutL/Mlh/Pms-like"/>
</dbReference>
<keyword evidence="2 4" id="KW-0227">DNA damage</keyword>
<keyword evidence="9" id="KW-1185">Reference proteome</keyword>
<evidence type="ECO:0000256" key="4">
    <source>
        <dbReference type="HAMAP-Rule" id="MF_00149"/>
    </source>
</evidence>
<dbReference type="HAMAP" id="MF_00149">
    <property type="entry name" value="DNA_mis_repair"/>
    <property type="match status" value="1"/>
</dbReference>
<dbReference type="Gene3D" id="3.30.1370.100">
    <property type="entry name" value="MutL, C-terminal domain, regulatory subdomain"/>
    <property type="match status" value="1"/>
</dbReference>
<gene>
    <name evidence="4 8" type="primary">mutL</name>
    <name evidence="8" type="ORF">FYJ60_00675</name>
</gene>
<feature type="domain" description="DNA mismatch repair protein S5" evidence="7">
    <location>
        <begin position="208"/>
        <end position="326"/>
    </location>
</feature>
<dbReference type="InterPro" id="IPR014790">
    <property type="entry name" value="MutL_C"/>
</dbReference>
<feature type="region of interest" description="Disordered" evidence="5">
    <location>
        <begin position="372"/>
        <end position="450"/>
    </location>
</feature>
<feature type="compositionally biased region" description="Basic and acidic residues" evidence="5">
    <location>
        <begin position="388"/>
        <end position="400"/>
    </location>
</feature>
<evidence type="ECO:0000313" key="8">
    <source>
        <dbReference type="EMBL" id="MST80851.1"/>
    </source>
</evidence>
<name>A0A7X2P5Z6_9FIRM</name>
<dbReference type="Gene3D" id="3.30.565.10">
    <property type="entry name" value="Histidine kinase-like ATPase, C-terminal domain"/>
    <property type="match status" value="1"/>
</dbReference>
<dbReference type="SUPFAM" id="SSF54211">
    <property type="entry name" value="Ribosomal protein S5 domain 2-like"/>
    <property type="match status" value="1"/>
</dbReference>
<dbReference type="SUPFAM" id="SSF118116">
    <property type="entry name" value="DNA mismatch repair protein MutL"/>
    <property type="match status" value="1"/>
</dbReference>
<accession>A0A7X2P5Z6</accession>
<evidence type="ECO:0000259" key="7">
    <source>
        <dbReference type="SMART" id="SM01340"/>
    </source>
</evidence>
<dbReference type="SMART" id="SM00853">
    <property type="entry name" value="MutL_C"/>
    <property type="match status" value="1"/>
</dbReference>
<dbReference type="GO" id="GO:0006298">
    <property type="term" value="P:mismatch repair"/>
    <property type="evidence" value="ECO:0007669"/>
    <property type="project" value="UniProtKB-UniRule"/>
</dbReference>
<keyword evidence="8" id="KW-0540">Nuclease</keyword>
<dbReference type="InterPro" id="IPR014762">
    <property type="entry name" value="DNA_mismatch_repair_CS"/>
</dbReference>
<dbReference type="FunFam" id="3.30.565.10:FF:000003">
    <property type="entry name" value="DNA mismatch repair endonuclease MutL"/>
    <property type="match status" value="1"/>
</dbReference>
<evidence type="ECO:0000256" key="1">
    <source>
        <dbReference type="ARBA" id="ARBA00006082"/>
    </source>
</evidence>
<dbReference type="CDD" id="cd16926">
    <property type="entry name" value="HATPase_MutL-MLH-PMS-like"/>
    <property type="match status" value="1"/>
</dbReference>
<keyword evidence="8" id="KW-0378">Hydrolase</keyword>
<dbReference type="InterPro" id="IPR002099">
    <property type="entry name" value="MutL/Mlh/PMS"/>
</dbReference>
<dbReference type="Pfam" id="PF13589">
    <property type="entry name" value="HATPase_c_3"/>
    <property type="match status" value="1"/>
</dbReference>
<comment type="function">
    <text evidence="4">This protein is involved in the repair of mismatches in DNA. It is required for dam-dependent methyl-directed DNA mismatch repair. May act as a 'molecular matchmaker', a protein that promotes the formation of a stable complex between two or more DNA-binding proteins in an ATP-dependent manner without itself being part of a final effector complex.</text>
</comment>
<dbReference type="InterPro" id="IPR014721">
    <property type="entry name" value="Ribsml_uS5_D2-typ_fold_subgr"/>
</dbReference>
<dbReference type="GO" id="GO:0140664">
    <property type="term" value="F:ATP-dependent DNA damage sensor activity"/>
    <property type="evidence" value="ECO:0007669"/>
    <property type="project" value="InterPro"/>
</dbReference>
<dbReference type="GO" id="GO:0016887">
    <property type="term" value="F:ATP hydrolysis activity"/>
    <property type="evidence" value="ECO:0007669"/>
    <property type="project" value="InterPro"/>
</dbReference>
<dbReference type="InterPro" id="IPR036890">
    <property type="entry name" value="HATPase_C_sf"/>
</dbReference>
<dbReference type="InterPro" id="IPR020568">
    <property type="entry name" value="Ribosomal_Su5_D2-typ_SF"/>
</dbReference>
<dbReference type="Proteomes" id="UP000466864">
    <property type="component" value="Unassembled WGS sequence"/>
</dbReference>
<dbReference type="PROSITE" id="PS00058">
    <property type="entry name" value="DNA_MISMATCH_REPAIR_1"/>
    <property type="match status" value="1"/>
</dbReference>
<dbReference type="GO" id="GO:0030983">
    <property type="term" value="F:mismatched DNA binding"/>
    <property type="evidence" value="ECO:0007669"/>
    <property type="project" value="InterPro"/>
</dbReference>
<dbReference type="Gene3D" id="3.30.230.10">
    <property type="match status" value="1"/>
</dbReference>
<dbReference type="CDD" id="cd00782">
    <property type="entry name" value="MutL_Trans"/>
    <property type="match status" value="1"/>
</dbReference>
<keyword evidence="8" id="KW-0255">Endonuclease</keyword>
<dbReference type="SUPFAM" id="SSF55874">
    <property type="entry name" value="ATPase domain of HSP90 chaperone/DNA topoisomerase II/histidine kinase"/>
    <property type="match status" value="1"/>
</dbReference>
<keyword evidence="3 4" id="KW-0234">DNA repair</keyword>
<dbReference type="InterPro" id="IPR020667">
    <property type="entry name" value="DNA_mismatch_repair_MutL"/>
</dbReference>
<dbReference type="GO" id="GO:0004519">
    <property type="term" value="F:endonuclease activity"/>
    <property type="evidence" value="ECO:0007669"/>
    <property type="project" value="UniProtKB-KW"/>
</dbReference>
<reference evidence="8 9" key="1">
    <citation type="submission" date="2019-08" db="EMBL/GenBank/DDBJ databases">
        <title>In-depth cultivation of the pig gut microbiome towards novel bacterial diversity and tailored functional studies.</title>
        <authorList>
            <person name="Wylensek D."/>
            <person name="Hitch T.C.A."/>
            <person name="Clavel T."/>
        </authorList>
    </citation>
    <scope>NUCLEOTIDE SEQUENCE [LARGE SCALE GENOMIC DNA]</scope>
    <source>
        <strain evidence="8 9">Oil+RF-744-WCA-WT-13</strain>
    </source>
</reference>
<dbReference type="AlphaFoldDB" id="A0A7X2P5Z6"/>
<comment type="similarity">
    <text evidence="1 4">Belongs to the DNA mismatch repair MutL/HexB family.</text>
</comment>
<sequence>MVIELLDKTTIDKIAAGEVVERPASVVKELTENAIDASSTAITIEIKDGGNSFIRITDNGGGIPADQVRKAFMRHATSKIRTVDDLVQIATLGFRGEALSSISAVARVECITKTPEALTGVRYWVEGGKEIEFEEIGAPSGTTMIVRNLFFNTPARAKFLKSGMTEGNHVAHVVEELALSHPEISFKFLSNGQSRLYTSGNGNLKEIIYQIFGRDLTRELIPVDKKTELMSIHGFIGNPGAARANRNFENYFVNGRFVKDRILGKAIEDAYHGFLMQHRFPFTLLYIRIDGTKVDVNVHPSKMEVRFSSQEEIYHTLCLALQNALMQRERIPQVPLKEEHRTAEKTPGFPEKKTPEPEPFEQVRRTRLAAAAVQDGRENYQGNPETAKLPEADRETDKFGGHTSGVSSAFSQNLSDLHAGSERNPITSDFRAQTERNPGDSEEAVTQSGKSALAGNLTPEEILHYGKRNPAEYQKSGFSGGSSGTVGKQLSLFQEDKVLSEQSRKMYRLIGQVFDTYWLFEFKDALYIMDQHAAHEKVMYERMMKNYREKKIQSQMLFPAIVLDLSAAEAELLRNHLDAFAEMGFEAEPFGGNTFKISAVPANLYSVASVDLFTEILGQLGEVGDLSPRLIPEKLASMSCKAAVKGDHKLSVQEADALLDELLTLENPYNCPHGRPTIISISRYEMDKKFKRII</sequence>
<dbReference type="Gene3D" id="3.30.1540.20">
    <property type="entry name" value="MutL, C-terminal domain, dimerisation subdomain"/>
    <property type="match status" value="1"/>
</dbReference>
<dbReference type="PANTHER" id="PTHR10073:SF12">
    <property type="entry name" value="DNA MISMATCH REPAIR PROTEIN MLH1"/>
    <property type="match status" value="1"/>
</dbReference>
<evidence type="ECO:0000256" key="3">
    <source>
        <dbReference type="ARBA" id="ARBA00023204"/>
    </source>
</evidence>
<dbReference type="EMBL" id="VUMV01000001">
    <property type="protein sequence ID" value="MST80851.1"/>
    <property type="molecule type" value="Genomic_DNA"/>
</dbReference>
<protein>
    <recommendedName>
        <fullName evidence="4">DNA mismatch repair protein MutL</fullName>
    </recommendedName>
</protein>
<dbReference type="GO" id="GO:0032300">
    <property type="term" value="C:mismatch repair complex"/>
    <property type="evidence" value="ECO:0007669"/>
    <property type="project" value="InterPro"/>
</dbReference>
<evidence type="ECO:0000256" key="2">
    <source>
        <dbReference type="ARBA" id="ARBA00022763"/>
    </source>
</evidence>
<dbReference type="InterPro" id="IPR013507">
    <property type="entry name" value="DNA_mismatch_S5_2-like"/>
</dbReference>
<feature type="region of interest" description="Disordered" evidence="5">
    <location>
        <begin position="336"/>
        <end position="360"/>
    </location>
</feature>
<dbReference type="Pfam" id="PF01119">
    <property type="entry name" value="DNA_mis_repair"/>
    <property type="match status" value="1"/>
</dbReference>
<evidence type="ECO:0000313" key="9">
    <source>
        <dbReference type="Proteomes" id="UP000466864"/>
    </source>
</evidence>
<dbReference type="InterPro" id="IPR042121">
    <property type="entry name" value="MutL_C_regsub"/>
</dbReference>
<dbReference type="InterPro" id="IPR042120">
    <property type="entry name" value="MutL_C_dimsub"/>
</dbReference>
<proteinExistence type="inferred from homology"/>